<keyword evidence="11" id="KW-0614">Plasmid</keyword>
<protein>
    <recommendedName>
        <fullName evidence="4">Aldoketomutase</fullName>
    </recommendedName>
    <alternativeName>
        <fullName evidence="3">Glyoxalase I</fullName>
    </alternativeName>
    <alternativeName>
        <fullName evidence="2">Ketone-aldehyde mutase</fullName>
    </alternativeName>
    <alternativeName>
        <fullName evidence="5">Methylglyoxalase</fullName>
    </alternativeName>
    <alternativeName>
        <fullName evidence="6">S-D-lactoylglutathione methylglyoxal lyase</fullName>
    </alternativeName>
</protein>
<dbReference type="AlphaFoldDB" id="A0A494T6J7"/>
<dbReference type="GO" id="GO:0019243">
    <property type="term" value="P:methylglyoxal catabolic process to D-lactate via S-lactoyl-glutathione"/>
    <property type="evidence" value="ECO:0007669"/>
    <property type="project" value="TreeGrafter"/>
</dbReference>
<evidence type="ECO:0000259" key="10">
    <source>
        <dbReference type="PROSITE" id="PS51819"/>
    </source>
</evidence>
<evidence type="ECO:0000256" key="1">
    <source>
        <dbReference type="ARBA" id="ARBA00001967"/>
    </source>
</evidence>
<evidence type="ECO:0000313" key="11">
    <source>
        <dbReference type="EMBL" id="AYJ84967.1"/>
    </source>
</evidence>
<evidence type="ECO:0000256" key="9">
    <source>
        <dbReference type="PIRSR" id="PIRSR604361-3"/>
    </source>
</evidence>
<keyword evidence="11" id="KW-0456">Lyase</keyword>
<dbReference type="GO" id="GO:0004462">
    <property type="term" value="F:lactoylglutathione lyase activity"/>
    <property type="evidence" value="ECO:0007669"/>
    <property type="project" value="UniProtKB-EC"/>
</dbReference>
<evidence type="ECO:0000256" key="2">
    <source>
        <dbReference type="ARBA" id="ARBA00030291"/>
    </source>
</evidence>
<feature type="domain" description="VOC" evidence="10">
    <location>
        <begin position="9"/>
        <end position="134"/>
    </location>
</feature>
<comment type="catalytic activity">
    <reaction evidence="7">
        <text>(R)-S-lactoylglutathione = methylglyoxal + glutathione</text>
        <dbReference type="Rhea" id="RHEA:19069"/>
        <dbReference type="ChEBI" id="CHEBI:17158"/>
        <dbReference type="ChEBI" id="CHEBI:57474"/>
        <dbReference type="ChEBI" id="CHEBI:57925"/>
        <dbReference type="EC" id="4.4.1.5"/>
    </reaction>
</comment>
<sequence>MSAQLSSNRFLHTMCRVEDLDRSLVFYCDGLGMTVNRRLDFQEARFSLIYLGYIDDNIGTVLELTWNWDDSEKYTHGSGYGHIGIGVDDLEATCARIRQVGGAVVREPGEMMNSGIEIAFITDPDGYQIELIKNPFPKPWMEGTTTL</sequence>
<reference evidence="11 12" key="1">
    <citation type="submission" date="2018-09" db="EMBL/GenBank/DDBJ databases">
        <title>Sphingomonas peninsula sp. nov., isolated from fildes peninsula, Antarctic soil.</title>
        <authorList>
            <person name="Yingchao G."/>
        </authorList>
    </citation>
    <scope>NUCLEOTIDE SEQUENCE [LARGE SCALE GENOMIC DNA]</scope>
    <source>
        <strain evidence="11 12">YZ-8</strain>
        <plasmid evidence="11 12">unnamed1</plasmid>
    </source>
</reference>
<dbReference type="InterPro" id="IPR004360">
    <property type="entry name" value="Glyas_Fos-R_dOase_dom"/>
</dbReference>
<name>A0A494T6J7_SPHPE</name>
<evidence type="ECO:0000313" key="12">
    <source>
        <dbReference type="Proteomes" id="UP000276254"/>
    </source>
</evidence>
<dbReference type="InterPro" id="IPR037523">
    <property type="entry name" value="VOC_core"/>
</dbReference>
<dbReference type="RefSeq" id="WP_121151084.1">
    <property type="nucleotide sequence ID" value="NZ_CP032828.1"/>
</dbReference>
<feature type="binding site" evidence="9">
    <location>
        <position position="82"/>
    </location>
    <ligand>
        <name>Zn(2+)</name>
        <dbReference type="ChEBI" id="CHEBI:29105"/>
        <note>ligand shared between dimeric partners</note>
    </ligand>
</feature>
<keyword evidence="9" id="KW-0479">Metal-binding</keyword>
<evidence type="ECO:0000256" key="5">
    <source>
        <dbReference type="ARBA" id="ARBA00032460"/>
    </source>
</evidence>
<dbReference type="GO" id="GO:0046872">
    <property type="term" value="F:metal ion binding"/>
    <property type="evidence" value="ECO:0007669"/>
    <property type="project" value="UniProtKB-KW"/>
</dbReference>
<dbReference type="PANTHER" id="PTHR46036">
    <property type="entry name" value="LACTOYLGLUTATHIONE LYASE"/>
    <property type="match status" value="1"/>
</dbReference>
<organism evidence="11 12">
    <name type="scientific">Sphingomonas paeninsulae</name>
    <dbReference type="NCBI Taxonomy" id="2319844"/>
    <lineage>
        <taxon>Bacteria</taxon>
        <taxon>Pseudomonadati</taxon>
        <taxon>Pseudomonadota</taxon>
        <taxon>Alphaproteobacteria</taxon>
        <taxon>Sphingomonadales</taxon>
        <taxon>Sphingomonadaceae</taxon>
        <taxon>Sphingomonas</taxon>
    </lineage>
</organism>
<geneLocation type="plasmid" evidence="11">
    <name>unnamed1</name>
</geneLocation>
<keyword evidence="9" id="KW-0862">Zinc</keyword>
<evidence type="ECO:0000256" key="7">
    <source>
        <dbReference type="ARBA" id="ARBA00048273"/>
    </source>
</evidence>
<feature type="active site" description="Proton donor/acceptor" evidence="8">
    <location>
        <position position="130"/>
    </location>
</feature>
<dbReference type="KEGG" id="spha:D3Y57_02605"/>
<dbReference type="SUPFAM" id="SSF54593">
    <property type="entry name" value="Glyoxalase/Bleomycin resistance protein/Dihydroxybiphenyl dioxygenase"/>
    <property type="match status" value="1"/>
</dbReference>
<proteinExistence type="predicted"/>
<gene>
    <name evidence="11" type="primary">gloA</name>
    <name evidence="11" type="ORF">D3Y57_02605</name>
</gene>
<dbReference type="GO" id="GO:0005737">
    <property type="term" value="C:cytoplasm"/>
    <property type="evidence" value="ECO:0007669"/>
    <property type="project" value="TreeGrafter"/>
</dbReference>
<feature type="binding site" evidence="9">
    <location>
        <position position="63"/>
    </location>
    <ligand>
        <name>Zn(2+)</name>
        <dbReference type="ChEBI" id="CHEBI:29105"/>
        <note>ligand shared between dimeric partners</note>
    </ligand>
</feature>
<dbReference type="NCBIfam" id="TIGR00068">
    <property type="entry name" value="glyox_I"/>
    <property type="match status" value="1"/>
</dbReference>
<dbReference type="Gene3D" id="3.10.180.10">
    <property type="entry name" value="2,3-Dihydroxybiphenyl 1,2-Dioxygenase, domain 1"/>
    <property type="match status" value="1"/>
</dbReference>
<dbReference type="Proteomes" id="UP000276254">
    <property type="component" value="Plasmid unnamed1"/>
</dbReference>
<comment type="cofactor">
    <cofactor evidence="9">
        <name>Zn(2+)</name>
        <dbReference type="ChEBI" id="CHEBI:29105"/>
    </cofactor>
    <text evidence="9">Binds 1 zinc ion per subunit. In the homodimer, two zinc ions are bound between subunits.</text>
</comment>
<dbReference type="EMBL" id="CP032828">
    <property type="protein sequence ID" value="AYJ84967.1"/>
    <property type="molecule type" value="Genomic_DNA"/>
</dbReference>
<dbReference type="PANTHER" id="PTHR46036:SF5">
    <property type="entry name" value="LACTOYLGLUTATHIONE LYASE"/>
    <property type="match status" value="1"/>
</dbReference>
<keyword evidence="12" id="KW-1185">Reference proteome</keyword>
<evidence type="ECO:0000256" key="6">
    <source>
        <dbReference type="ARBA" id="ARBA00033298"/>
    </source>
</evidence>
<feature type="binding site" evidence="9">
    <location>
        <position position="130"/>
    </location>
    <ligand>
        <name>Zn(2+)</name>
        <dbReference type="ChEBI" id="CHEBI:29105"/>
        <note>ligand shared between dimeric partners</note>
    </ligand>
</feature>
<dbReference type="Pfam" id="PF00903">
    <property type="entry name" value="Glyoxalase"/>
    <property type="match status" value="1"/>
</dbReference>
<dbReference type="OrthoDB" id="9789841at2"/>
<evidence type="ECO:0000256" key="3">
    <source>
        <dbReference type="ARBA" id="ARBA00030537"/>
    </source>
</evidence>
<dbReference type="InterPro" id="IPR004361">
    <property type="entry name" value="Glyoxalase_1"/>
</dbReference>
<dbReference type="InterPro" id="IPR029068">
    <property type="entry name" value="Glyas_Bleomycin-R_OHBP_Dase"/>
</dbReference>
<evidence type="ECO:0000256" key="8">
    <source>
        <dbReference type="PIRSR" id="PIRSR604361-1"/>
    </source>
</evidence>
<accession>A0A494T6J7</accession>
<evidence type="ECO:0000256" key="4">
    <source>
        <dbReference type="ARBA" id="ARBA00030892"/>
    </source>
</evidence>
<comment type="cofactor">
    <cofactor evidence="1">
        <name>Ni(2+)</name>
        <dbReference type="ChEBI" id="CHEBI:49786"/>
    </cofactor>
</comment>
<dbReference type="PROSITE" id="PS51819">
    <property type="entry name" value="VOC"/>
    <property type="match status" value="1"/>
</dbReference>